<feature type="region of interest" description="Disordered" evidence="1">
    <location>
        <begin position="305"/>
        <end position="328"/>
    </location>
</feature>
<protein>
    <submittedName>
        <fullName evidence="2">Uncharacterized protein</fullName>
    </submittedName>
</protein>
<dbReference type="AlphaFoldDB" id="A0A150T493"/>
<evidence type="ECO:0000256" key="1">
    <source>
        <dbReference type="SAM" id="MobiDB-lite"/>
    </source>
</evidence>
<dbReference type="PANTHER" id="PTHR32305:SF15">
    <property type="entry name" value="PROTEIN RHSA-RELATED"/>
    <property type="match status" value="1"/>
</dbReference>
<dbReference type="Proteomes" id="UP000075515">
    <property type="component" value="Unassembled WGS sequence"/>
</dbReference>
<proteinExistence type="predicted"/>
<dbReference type="EMBL" id="JEMC01001120">
    <property type="protein sequence ID" value="KYF99491.1"/>
    <property type="molecule type" value="Genomic_DNA"/>
</dbReference>
<sequence length="356" mass="36474">MKGRIYDPSIGRFLTTDPIVSIPSFGQSWNPYSYVLNNPLAYVDPGGFQEALPEAGARSPLPAGAEFRWEVLDLAPIGLKLIGRPAPKVEARSDADTNTVAAETGGAVPPIDVSTTGSASGYVPQPVSTAPIDWSQNPYVQIEGGFVAGLLLGAVPFAGVGHELLDAAGVLAHGTPEARMGLAIGQIVGGVALTIGGLTGEVFGGITSATGIGAAIGVPAIAVSTGLVVGGVGNIAAGLQGLSQAMMSQGSTGPQGAAPVGEEPTTLKPGPFAKESIPAHRGRPTASEQTQVNTLMERHGCHTCGTKEPGTKSGNSIADHQPPQALDEPKIFLPHCNHCKARQGGEVLRELRRRKQ</sequence>
<dbReference type="NCBIfam" id="TIGR03696">
    <property type="entry name" value="Rhs_assc_core"/>
    <property type="match status" value="1"/>
</dbReference>
<evidence type="ECO:0000313" key="3">
    <source>
        <dbReference type="Proteomes" id="UP000075515"/>
    </source>
</evidence>
<accession>A0A150T493</accession>
<dbReference type="InterPro" id="IPR022385">
    <property type="entry name" value="Rhs_assc_core"/>
</dbReference>
<evidence type="ECO:0000313" key="2">
    <source>
        <dbReference type="EMBL" id="KYF99491.1"/>
    </source>
</evidence>
<dbReference type="PANTHER" id="PTHR32305">
    <property type="match status" value="1"/>
</dbReference>
<reference evidence="2 3" key="1">
    <citation type="submission" date="2014-02" db="EMBL/GenBank/DDBJ databases">
        <title>The small core and large imbalanced accessory genome model reveals a collaborative survival strategy of Sorangium cellulosum strains in nature.</title>
        <authorList>
            <person name="Han K."/>
            <person name="Peng R."/>
            <person name="Blom J."/>
            <person name="Li Y.-Z."/>
        </authorList>
    </citation>
    <scope>NUCLEOTIDE SEQUENCE [LARGE SCALE GENOMIC DNA]</scope>
    <source>
        <strain evidence="2 3">So0149</strain>
    </source>
</reference>
<name>A0A150T493_SORCE</name>
<comment type="caution">
    <text evidence="2">The sequence shown here is derived from an EMBL/GenBank/DDBJ whole genome shotgun (WGS) entry which is preliminary data.</text>
</comment>
<dbReference type="Gene3D" id="2.180.10.10">
    <property type="entry name" value="RHS repeat-associated core"/>
    <property type="match status" value="1"/>
</dbReference>
<gene>
    <name evidence="2" type="ORF">BE18_10255</name>
</gene>
<organism evidence="2 3">
    <name type="scientific">Sorangium cellulosum</name>
    <name type="common">Polyangium cellulosum</name>
    <dbReference type="NCBI Taxonomy" id="56"/>
    <lineage>
        <taxon>Bacteria</taxon>
        <taxon>Pseudomonadati</taxon>
        <taxon>Myxococcota</taxon>
        <taxon>Polyangia</taxon>
        <taxon>Polyangiales</taxon>
        <taxon>Polyangiaceae</taxon>
        <taxon>Sorangium</taxon>
    </lineage>
</organism>
<dbReference type="InterPro" id="IPR050708">
    <property type="entry name" value="T6SS_VgrG/RHS"/>
</dbReference>